<feature type="signal peptide" evidence="1">
    <location>
        <begin position="1"/>
        <end position="19"/>
    </location>
</feature>
<feature type="domain" description="Outer membrane protein beta-barrel" evidence="2">
    <location>
        <begin position="18"/>
        <end position="162"/>
    </location>
</feature>
<dbReference type="OrthoDB" id="1160354at2"/>
<protein>
    <submittedName>
        <fullName evidence="3">PorT family protein</fullName>
    </submittedName>
</protein>
<reference evidence="3 4" key="1">
    <citation type="submission" date="2019-05" db="EMBL/GenBank/DDBJ databases">
        <authorList>
            <person name="Qu J.-H."/>
        </authorList>
    </citation>
    <scope>NUCLEOTIDE SEQUENCE [LARGE SCALE GENOMIC DNA]</scope>
    <source>
        <strain evidence="3 4">T17</strain>
    </source>
</reference>
<accession>A0A5R9L5N9</accession>
<evidence type="ECO:0000256" key="1">
    <source>
        <dbReference type="SAM" id="SignalP"/>
    </source>
</evidence>
<dbReference type="Proteomes" id="UP000306402">
    <property type="component" value="Unassembled WGS sequence"/>
</dbReference>
<organism evidence="3 4">
    <name type="scientific">Dyadobacter luticola</name>
    <dbReference type="NCBI Taxonomy" id="1979387"/>
    <lineage>
        <taxon>Bacteria</taxon>
        <taxon>Pseudomonadati</taxon>
        <taxon>Bacteroidota</taxon>
        <taxon>Cytophagia</taxon>
        <taxon>Cytophagales</taxon>
        <taxon>Spirosomataceae</taxon>
        <taxon>Dyadobacter</taxon>
    </lineage>
</organism>
<sequence length="191" mass="20464">MKKLLFAIALFFSVQTAFAQSFSFGPKAGLNISNYTGGNIESDALVGYHLGGMLNFGLGRVFSIQPEVLFSTQGAKVDRGGTKSDFKINYVTLPIMLKFKSSGGFYFEFGPQVGFRASSNVPDQTIDNFAKNLDLGGGVGIGYQSPIGLGIGARYVAGFSKVGDFTGQNISPDFKNSVIQASIFWLIPIVK</sequence>
<proteinExistence type="predicted"/>
<dbReference type="Pfam" id="PF13568">
    <property type="entry name" value="OMP_b-brl_2"/>
    <property type="match status" value="1"/>
</dbReference>
<dbReference type="EMBL" id="VCEJ01000002">
    <property type="protein sequence ID" value="TLV03721.1"/>
    <property type="molecule type" value="Genomic_DNA"/>
</dbReference>
<dbReference type="RefSeq" id="WP_138364930.1">
    <property type="nucleotide sequence ID" value="NZ_VCEJ01000002.1"/>
</dbReference>
<evidence type="ECO:0000259" key="2">
    <source>
        <dbReference type="Pfam" id="PF13568"/>
    </source>
</evidence>
<dbReference type="AlphaFoldDB" id="A0A5R9L5N9"/>
<keyword evidence="4" id="KW-1185">Reference proteome</keyword>
<feature type="chain" id="PRO_5024360434" evidence="1">
    <location>
        <begin position="20"/>
        <end position="191"/>
    </location>
</feature>
<dbReference type="InterPro" id="IPR025665">
    <property type="entry name" value="Beta-barrel_OMP_2"/>
</dbReference>
<keyword evidence="1" id="KW-0732">Signal</keyword>
<evidence type="ECO:0000313" key="4">
    <source>
        <dbReference type="Proteomes" id="UP000306402"/>
    </source>
</evidence>
<name>A0A5R9L5N9_9BACT</name>
<evidence type="ECO:0000313" key="3">
    <source>
        <dbReference type="EMBL" id="TLV03721.1"/>
    </source>
</evidence>
<comment type="caution">
    <text evidence="3">The sequence shown here is derived from an EMBL/GenBank/DDBJ whole genome shotgun (WGS) entry which is preliminary data.</text>
</comment>
<gene>
    <name evidence="3" type="ORF">FEN17_09015</name>
</gene>